<name>A0A1I4X3P2_9ACTN</name>
<proteinExistence type="predicted"/>
<dbReference type="InParanoid" id="A0A1I4X3P2"/>
<dbReference type="GeneID" id="99656501"/>
<keyword evidence="3" id="KW-1185">Reference proteome</keyword>
<organism evidence="2 3">
    <name type="scientific">Actinomadura madurae</name>
    <dbReference type="NCBI Taxonomy" id="1993"/>
    <lineage>
        <taxon>Bacteria</taxon>
        <taxon>Bacillati</taxon>
        <taxon>Actinomycetota</taxon>
        <taxon>Actinomycetes</taxon>
        <taxon>Streptosporangiales</taxon>
        <taxon>Thermomonosporaceae</taxon>
        <taxon>Actinomadura</taxon>
    </lineage>
</organism>
<dbReference type="AlphaFoldDB" id="A0A1I4X3P2"/>
<feature type="region of interest" description="Disordered" evidence="1">
    <location>
        <begin position="1"/>
        <end position="27"/>
    </location>
</feature>
<sequence>MAAPPPPGSLPPPLTGTAAAELSPTERPNPEYQQLYQAYADAYGSIDRLRRALDAPVKTLRGTDAWLGPEAREWGGHLDANRGALRKAADRILWDIYDRLSATQRTIARV</sequence>
<dbReference type="RefSeq" id="WP_021599836.1">
    <property type="nucleotide sequence ID" value="NZ_CP083237.1"/>
</dbReference>
<accession>A0A1I4X3P2</accession>
<reference evidence="2 3" key="1">
    <citation type="submission" date="2016-10" db="EMBL/GenBank/DDBJ databases">
        <authorList>
            <person name="de Groot N.N."/>
        </authorList>
    </citation>
    <scope>NUCLEOTIDE SEQUENCE [LARGE SCALE GENOMIC DNA]</scope>
    <source>
        <strain evidence="2 3">DSM 43067</strain>
    </source>
</reference>
<dbReference type="Proteomes" id="UP000183413">
    <property type="component" value="Unassembled WGS sequence"/>
</dbReference>
<dbReference type="EMBL" id="FOVH01000001">
    <property type="protein sequence ID" value="SFN20255.1"/>
    <property type="molecule type" value="Genomic_DNA"/>
</dbReference>
<gene>
    <name evidence="2" type="ORF">SAMN04489713_101660</name>
</gene>
<protein>
    <submittedName>
        <fullName evidence="2">Uncharacterized protein</fullName>
    </submittedName>
</protein>
<evidence type="ECO:0000256" key="1">
    <source>
        <dbReference type="SAM" id="MobiDB-lite"/>
    </source>
</evidence>
<evidence type="ECO:0000313" key="2">
    <source>
        <dbReference type="EMBL" id="SFN20255.1"/>
    </source>
</evidence>
<evidence type="ECO:0000313" key="3">
    <source>
        <dbReference type="Proteomes" id="UP000183413"/>
    </source>
</evidence>
<dbReference type="OrthoDB" id="3543005at2"/>
<dbReference type="eggNOG" id="ENOG5031YHS">
    <property type="taxonomic scope" value="Bacteria"/>
</dbReference>
<feature type="compositionally biased region" description="Pro residues" evidence="1">
    <location>
        <begin position="1"/>
        <end position="14"/>
    </location>
</feature>
<dbReference type="STRING" id="1993.SAMN04489713_101660"/>